<protein>
    <submittedName>
        <fullName evidence="1">Uncharacterized protein</fullName>
    </submittedName>
</protein>
<evidence type="ECO:0000313" key="1">
    <source>
        <dbReference type="EMBL" id="KAK9161902.1"/>
    </source>
</evidence>
<gene>
    <name evidence="1" type="ORF">Syun_002804</name>
</gene>
<dbReference type="EMBL" id="JBBNAF010000002">
    <property type="protein sequence ID" value="KAK9161902.1"/>
    <property type="molecule type" value="Genomic_DNA"/>
</dbReference>
<accession>A0AAP0PZ90</accession>
<comment type="caution">
    <text evidence="1">The sequence shown here is derived from an EMBL/GenBank/DDBJ whole genome shotgun (WGS) entry which is preliminary data.</text>
</comment>
<reference evidence="1 2" key="1">
    <citation type="submission" date="2024-01" db="EMBL/GenBank/DDBJ databases">
        <title>Genome assemblies of Stephania.</title>
        <authorList>
            <person name="Yang L."/>
        </authorList>
    </citation>
    <scope>NUCLEOTIDE SEQUENCE [LARGE SCALE GENOMIC DNA]</scope>
    <source>
        <strain evidence="1">YNDBR</strain>
        <tissue evidence="1">Leaf</tissue>
    </source>
</reference>
<evidence type="ECO:0000313" key="2">
    <source>
        <dbReference type="Proteomes" id="UP001420932"/>
    </source>
</evidence>
<proteinExistence type="predicted"/>
<name>A0AAP0PZ90_9MAGN</name>
<dbReference type="AlphaFoldDB" id="A0AAP0PZ90"/>
<organism evidence="1 2">
    <name type="scientific">Stephania yunnanensis</name>
    <dbReference type="NCBI Taxonomy" id="152371"/>
    <lineage>
        <taxon>Eukaryota</taxon>
        <taxon>Viridiplantae</taxon>
        <taxon>Streptophyta</taxon>
        <taxon>Embryophyta</taxon>
        <taxon>Tracheophyta</taxon>
        <taxon>Spermatophyta</taxon>
        <taxon>Magnoliopsida</taxon>
        <taxon>Ranunculales</taxon>
        <taxon>Menispermaceae</taxon>
        <taxon>Menispermoideae</taxon>
        <taxon>Cissampelideae</taxon>
        <taxon>Stephania</taxon>
    </lineage>
</organism>
<sequence length="60" mass="6640">MVRNSSFSCEMGFPFSSPFVQDLGGFASCTLYFSAVSLVRSFPVQLLHARFLDGDVLGNW</sequence>
<dbReference type="Proteomes" id="UP001420932">
    <property type="component" value="Unassembled WGS sequence"/>
</dbReference>
<keyword evidence="2" id="KW-1185">Reference proteome</keyword>